<dbReference type="GO" id="GO:0050380">
    <property type="term" value="F:undecaprenyl-diphosphatase activity"/>
    <property type="evidence" value="ECO:0007669"/>
    <property type="project" value="UniProtKB-UniRule"/>
</dbReference>
<evidence type="ECO:0000256" key="11">
    <source>
        <dbReference type="ARBA" id="ARBA00032707"/>
    </source>
</evidence>
<comment type="caution">
    <text evidence="15">The sequence shown here is derived from an EMBL/GenBank/DDBJ whole genome shotgun (WGS) entry which is preliminary data.</text>
</comment>
<keyword evidence="14" id="KW-0573">Peptidoglycan synthesis</keyword>
<protein>
    <recommendedName>
        <fullName evidence="4 14">Undecaprenyl-diphosphatase</fullName>
        <ecNumber evidence="3 14">3.6.1.27</ecNumber>
    </recommendedName>
    <alternativeName>
        <fullName evidence="12 14">Bacitracin resistance protein</fullName>
    </alternativeName>
    <alternativeName>
        <fullName evidence="11 14">Undecaprenyl pyrophosphate phosphatase</fullName>
    </alternativeName>
</protein>
<evidence type="ECO:0000256" key="6">
    <source>
        <dbReference type="ARBA" id="ARBA00022692"/>
    </source>
</evidence>
<organism evidence="15 16">
    <name type="scientific">Victivallis lenta</name>
    <dbReference type="NCBI Taxonomy" id="2606640"/>
    <lineage>
        <taxon>Bacteria</taxon>
        <taxon>Pseudomonadati</taxon>
        <taxon>Lentisphaerota</taxon>
        <taxon>Lentisphaeria</taxon>
        <taxon>Victivallales</taxon>
        <taxon>Victivallaceae</taxon>
        <taxon>Victivallis</taxon>
    </lineage>
</organism>
<feature type="transmembrane region" description="Helical" evidence="14">
    <location>
        <begin position="190"/>
        <end position="208"/>
    </location>
</feature>
<evidence type="ECO:0000256" key="10">
    <source>
        <dbReference type="ARBA" id="ARBA00023251"/>
    </source>
</evidence>
<dbReference type="EC" id="3.6.1.27" evidence="3 14"/>
<evidence type="ECO:0000313" key="16">
    <source>
        <dbReference type="Proteomes" id="UP000435649"/>
    </source>
</evidence>
<sequence>MNVWFYIIVMAVIQGIAEFLPISSSGHLALLGALFGFDGEKSQALGIVLHAGSLLAIVIFYWKTLLGFLKPEQWRLAAMLILGTIPAGVLGMALELSGFAKDLFDNLMVIGFAFLITATLLRLSEKPKLIIRPSGQEDAEPTPLDKISVRQALAIGIGQMFAILPGLSRSGTTITVGILTGVNREAAGTFSFLLAIPVIAGAALVHAYKMFKHPPEAGDITYLQMAVGLVVSAAVSFWALSFLTRLIKRGKLACFAWYLYILGAGVILWQLTVMIRKANGL</sequence>
<evidence type="ECO:0000256" key="1">
    <source>
        <dbReference type="ARBA" id="ARBA00004651"/>
    </source>
</evidence>
<dbReference type="GO" id="GO:0071555">
    <property type="term" value="P:cell wall organization"/>
    <property type="evidence" value="ECO:0007669"/>
    <property type="project" value="UniProtKB-KW"/>
</dbReference>
<keyword evidence="8 14" id="KW-1133">Transmembrane helix</keyword>
<keyword evidence="14" id="KW-0961">Cell wall biogenesis/degradation</keyword>
<evidence type="ECO:0000256" key="9">
    <source>
        <dbReference type="ARBA" id="ARBA00023136"/>
    </source>
</evidence>
<comment type="catalytic activity">
    <reaction evidence="13 14">
        <text>di-trans,octa-cis-undecaprenyl diphosphate + H2O = di-trans,octa-cis-undecaprenyl phosphate + phosphate + H(+)</text>
        <dbReference type="Rhea" id="RHEA:28094"/>
        <dbReference type="ChEBI" id="CHEBI:15377"/>
        <dbReference type="ChEBI" id="CHEBI:15378"/>
        <dbReference type="ChEBI" id="CHEBI:43474"/>
        <dbReference type="ChEBI" id="CHEBI:58405"/>
        <dbReference type="ChEBI" id="CHEBI:60392"/>
        <dbReference type="EC" id="3.6.1.27"/>
    </reaction>
</comment>
<feature type="transmembrane region" description="Helical" evidence="14">
    <location>
        <begin position="220"/>
        <end position="243"/>
    </location>
</feature>
<evidence type="ECO:0000256" key="8">
    <source>
        <dbReference type="ARBA" id="ARBA00022989"/>
    </source>
</evidence>
<dbReference type="Proteomes" id="UP000435649">
    <property type="component" value="Unassembled WGS sequence"/>
</dbReference>
<evidence type="ECO:0000256" key="4">
    <source>
        <dbReference type="ARBA" id="ARBA00021581"/>
    </source>
</evidence>
<dbReference type="PANTHER" id="PTHR30622:SF2">
    <property type="entry name" value="UNDECAPRENYL-DIPHOSPHATASE"/>
    <property type="match status" value="1"/>
</dbReference>
<proteinExistence type="inferred from homology"/>
<feature type="transmembrane region" description="Helical" evidence="14">
    <location>
        <begin position="44"/>
        <end position="62"/>
    </location>
</feature>
<comment type="function">
    <text evidence="14">Catalyzes the dephosphorylation of undecaprenyl diphosphate (UPP). Confers resistance to bacitracin.</text>
</comment>
<keyword evidence="16" id="KW-1185">Reference proteome</keyword>
<name>A0A844G4N9_9BACT</name>
<keyword evidence="7 14" id="KW-0378">Hydrolase</keyword>
<gene>
    <name evidence="14" type="primary">uppP</name>
    <name evidence="15" type="ORF">FYJ85_17270</name>
</gene>
<evidence type="ECO:0000256" key="13">
    <source>
        <dbReference type="ARBA" id="ARBA00047594"/>
    </source>
</evidence>
<dbReference type="GO" id="GO:0046677">
    <property type="term" value="P:response to antibiotic"/>
    <property type="evidence" value="ECO:0007669"/>
    <property type="project" value="UniProtKB-UniRule"/>
</dbReference>
<dbReference type="EMBL" id="VUNS01000023">
    <property type="protein sequence ID" value="MST98790.1"/>
    <property type="molecule type" value="Genomic_DNA"/>
</dbReference>
<evidence type="ECO:0000256" key="14">
    <source>
        <dbReference type="HAMAP-Rule" id="MF_01006"/>
    </source>
</evidence>
<dbReference type="GO" id="GO:0005886">
    <property type="term" value="C:plasma membrane"/>
    <property type="evidence" value="ECO:0007669"/>
    <property type="project" value="UniProtKB-SubCell"/>
</dbReference>
<dbReference type="InterPro" id="IPR003824">
    <property type="entry name" value="UppP"/>
</dbReference>
<dbReference type="HAMAP" id="MF_01006">
    <property type="entry name" value="Undec_diphosphatase"/>
    <property type="match status" value="1"/>
</dbReference>
<evidence type="ECO:0000256" key="3">
    <source>
        <dbReference type="ARBA" id="ARBA00012374"/>
    </source>
</evidence>
<evidence type="ECO:0000256" key="5">
    <source>
        <dbReference type="ARBA" id="ARBA00022475"/>
    </source>
</evidence>
<reference evidence="15 16" key="1">
    <citation type="submission" date="2019-08" db="EMBL/GenBank/DDBJ databases">
        <title>In-depth cultivation of the pig gut microbiome towards novel bacterial diversity and tailored functional studies.</title>
        <authorList>
            <person name="Wylensek D."/>
            <person name="Hitch T.C.A."/>
            <person name="Clavel T."/>
        </authorList>
    </citation>
    <scope>NUCLEOTIDE SEQUENCE [LARGE SCALE GENOMIC DNA]</scope>
    <source>
        <strain evidence="15 16">BBE-744-WT-12</strain>
    </source>
</reference>
<feature type="transmembrane region" description="Helical" evidence="14">
    <location>
        <begin position="255"/>
        <end position="275"/>
    </location>
</feature>
<dbReference type="PANTHER" id="PTHR30622">
    <property type="entry name" value="UNDECAPRENYL-DIPHOSPHATASE"/>
    <property type="match status" value="1"/>
</dbReference>
<keyword evidence="14" id="KW-0133">Cell shape</keyword>
<dbReference type="RefSeq" id="WP_106052046.1">
    <property type="nucleotide sequence ID" value="NZ_DBFCZM010000476.1"/>
</dbReference>
<evidence type="ECO:0000256" key="7">
    <source>
        <dbReference type="ARBA" id="ARBA00022801"/>
    </source>
</evidence>
<accession>A0A844G4N9</accession>
<evidence type="ECO:0000256" key="12">
    <source>
        <dbReference type="ARBA" id="ARBA00032932"/>
    </source>
</evidence>
<dbReference type="GO" id="GO:0008360">
    <property type="term" value="P:regulation of cell shape"/>
    <property type="evidence" value="ECO:0007669"/>
    <property type="project" value="UniProtKB-KW"/>
</dbReference>
<keyword evidence="6 14" id="KW-0812">Transmembrane</keyword>
<evidence type="ECO:0000256" key="2">
    <source>
        <dbReference type="ARBA" id="ARBA00010621"/>
    </source>
</evidence>
<dbReference type="AlphaFoldDB" id="A0A844G4N9"/>
<keyword evidence="9 14" id="KW-0472">Membrane</keyword>
<keyword evidence="5 14" id="KW-1003">Cell membrane</keyword>
<feature type="transmembrane region" description="Helical" evidence="14">
    <location>
        <begin position="106"/>
        <end position="123"/>
    </location>
</feature>
<evidence type="ECO:0000313" key="15">
    <source>
        <dbReference type="EMBL" id="MST98790.1"/>
    </source>
</evidence>
<dbReference type="Pfam" id="PF02673">
    <property type="entry name" value="BacA"/>
    <property type="match status" value="1"/>
</dbReference>
<comment type="similarity">
    <text evidence="2 14">Belongs to the UppP family.</text>
</comment>
<feature type="transmembrane region" description="Helical" evidence="14">
    <location>
        <begin position="5"/>
        <end position="24"/>
    </location>
</feature>
<dbReference type="GO" id="GO:0009252">
    <property type="term" value="P:peptidoglycan biosynthetic process"/>
    <property type="evidence" value="ECO:0007669"/>
    <property type="project" value="UniProtKB-KW"/>
</dbReference>
<keyword evidence="10 14" id="KW-0046">Antibiotic resistance</keyword>
<feature type="transmembrane region" description="Helical" evidence="14">
    <location>
        <begin position="74"/>
        <end position="94"/>
    </location>
</feature>
<comment type="miscellaneous">
    <text evidence="14">Bacitracin is thought to be involved in the inhibition of peptidoglycan synthesis by sequestering undecaprenyl diphosphate, thereby reducing the pool of lipid carrier available.</text>
</comment>
<comment type="subcellular location">
    <subcellularLocation>
        <location evidence="1 14">Cell membrane</location>
        <topology evidence="1 14">Multi-pass membrane protein</topology>
    </subcellularLocation>
</comment>